<evidence type="ECO:0000313" key="1">
    <source>
        <dbReference type="EMBL" id="CAJ1403854.1"/>
    </source>
</evidence>
<proteinExistence type="predicted"/>
<dbReference type="AlphaFoldDB" id="A0AA36JEY1"/>
<dbReference type="Proteomes" id="UP001178507">
    <property type="component" value="Unassembled WGS sequence"/>
</dbReference>
<dbReference type="EMBL" id="CAUJNA010003512">
    <property type="protein sequence ID" value="CAJ1403854.1"/>
    <property type="molecule type" value="Genomic_DNA"/>
</dbReference>
<name>A0AA36JEY1_9DINO</name>
<comment type="caution">
    <text evidence="1">The sequence shown here is derived from an EMBL/GenBank/DDBJ whole genome shotgun (WGS) entry which is preliminary data.</text>
</comment>
<evidence type="ECO:0000313" key="2">
    <source>
        <dbReference type="Proteomes" id="UP001178507"/>
    </source>
</evidence>
<accession>A0AA36JEY1</accession>
<sequence>MTIKYYQWYGKNVRSGVLGELMRHWQIEQKHLVRSGSYKGELEVVKWRGLKTDCASSLGVLLIVGTLLQIRGLAVQCQHKALALLRDVCNLSTWPAPLSILPDLAFQVENGMIPLGDLVLALPAAGQSALKSRWENQQALGPARRNLMGSVNLADLLFFFLRQPVSAEESVIPGLPIARVQKRLLHLISQRVELSMSNGHVRMYTTPPSVSESSFGAVAVEEHPWSSATRPQAASLLRQELVRRFLTRGTGFVAGLSNANNEDLAEMNKIPGAANSNAGTDAAAQFVTAYFAKAAGELVRILSKQHFKHLCVYSDSAKVLTIAVSADGLVACSPLSTLPQLKLPHEKAPEEHFLAVQDDEVSLPLHRLTRKHISKRVLHTAAKVPTRVKLLALNQSLANLLNLRLGDAVPPRALRPVSTGEKRVRVQAKGLDLAYLWNSSTKQATWQSCDHPSFADVVRLSSLTDEGDTVLALQMAAGGLAVFPHRDFMHKLAREEVLAINDVSEMSVAVKEVLLVMKFEAAPWHSGMFGTRLREAFGFVQQLPVPHLLLDVCGPGIIRDLEMDPRTSQAELKQVLINFAGHGGGFRTGGDTKLSRWADFLDNFNRLRRSWHARLFYLLLAFTVEGKHPLDALACARSEREDSTAIMPKVLRVLVKPDSLALAKSFRYCLLPFRSFQAAEVAADTQPASHASLLRFVALQWTDLCLKTLRSALQGDHLSDIAHDVRGDLELEHDLLSVHFRFTVATVRRFLEFSLIYQHYPWRCFLLLDEDPAVVEATLKGMQNEWEFVLAQEARLPNFGRWPWSEMPHLRWYAYRELMTFMEERRWSMTEEARALIHAWWPDPASTLGCEDVFRSLRAAEKKAVNKQANPAQLQAVSIKAVNTRYSQYRTVECRPSDVHSIPATGCLRRTVFDPSRASASDTGLDGFAQLVRAKTPSPHHFVRKGLNLLQALKVAEGDTGSFWTAHLLRPSTVPELQLSQVLQVNSDYFLVMDAPYVHTKLWPLNKVDGAESLTVTMDVTEWRMQEPSSVRAVFRLL</sequence>
<keyword evidence="2" id="KW-1185">Reference proteome</keyword>
<gene>
    <name evidence="1" type="ORF">EVOR1521_LOCUS26427</name>
</gene>
<organism evidence="1 2">
    <name type="scientific">Effrenium voratum</name>
    <dbReference type="NCBI Taxonomy" id="2562239"/>
    <lineage>
        <taxon>Eukaryota</taxon>
        <taxon>Sar</taxon>
        <taxon>Alveolata</taxon>
        <taxon>Dinophyceae</taxon>
        <taxon>Suessiales</taxon>
        <taxon>Symbiodiniaceae</taxon>
        <taxon>Effrenium</taxon>
    </lineage>
</organism>
<reference evidence="1" key="1">
    <citation type="submission" date="2023-08" db="EMBL/GenBank/DDBJ databases">
        <authorList>
            <person name="Chen Y."/>
            <person name="Shah S."/>
            <person name="Dougan E. K."/>
            <person name="Thang M."/>
            <person name="Chan C."/>
        </authorList>
    </citation>
    <scope>NUCLEOTIDE SEQUENCE</scope>
</reference>
<protein>
    <submittedName>
        <fullName evidence="1">Uncharacterized protein</fullName>
    </submittedName>
</protein>